<evidence type="ECO:0000313" key="7">
    <source>
        <dbReference type="Proteomes" id="UP000231203"/>
    </source>
</evidence>
<feature type="transmembrane region" description="Helical" evidence="5">
    <location>
        <begin position="29"/>
        <end position="45"/>
    </location>
</feature>
<keyword evidence="4 5" id="KW-0472">Membrane</keyword>
<feature type="transmembrane region" description="Helical" evidence="5">
    <location>
        <begin position="101"/>
        <end position="125"/>
    </location>
</feature>
<evidence type="ECO:0000256" key="3">
    <source>
        <dbReference type="ARBA" id="ARBA00022989"/>
    </source>
</evidence>
<keyword evidence="3 5" id="KW-1133">Transmembrane helix</keyword>
<accession>A0A2G6MRN6</accession>
<dbReference type="GO" id="GO:0009403">
    <property type="term" value="P:toxin biosynthetic process"/>
    <property type="evidence" value="ECO:0007669"/>
    <property type="project" value="InterPro"/>
</dbReference>
<comment type="caution">
    <text evidence="6">The sequence shown here is derived from an EMBL/GenBank/DDBJ whole genome shotgun (WGS) entry which is preliminary data.</text>
</comment>
<dbReference type="Pfam" id="PF02674">
    <property type="entry name" value="Colicin_V"/>
    <property type="match status" value="1"/>
</dbReference>
<comment type="subcellular location">
    <subcellularLocation>
        <location evidence="1">Membrane</location>
        <topology evidence="1">Multi-pass membrane protein</topology>
    </subcellularLocation>
</comment>
<gene>
    <name evidence="6" type="ORF">CSA25_03830</name>
</gene>
<organism evidence="6 7">
    <name type="scientific">Desulfobacter postgatei</name>
    <dbReference type="NCBI Taxonomy" id="2293"/>
    <lineage>
        <taxon>Bacteria</taxon>
        <taxon>Pseudomonadati</taxon>
        <taxon>Thermodesulfobacteriota</taxon>
        <taxon>Desulfobacteria</taxon>
        <taxon>Desulfobacterales</taxon>
        <taxon>Desulfobacteraceae</taxon>
        <taxon>Desulfobacter</taxon>
    </lineage>
</organism>
<keyword evidence="2 5" id="KW-0812">Transmembrane</keyword>
<dbReference type="InterPro" id="IPR003825">
    <property type="entry name" value="Colicin-V_CvpA"/>
</dbReference>
<dbReference type="EMBL" id="PDTI01000032">
    <property type="protein sequence ID" value="PIE62724.1"/>
    <property type="molecule type" value="Genomic_DNA"/>
</dbReference>
<dbReference type="PANTHER" id="PTHR37306:SF1">
    <property type="entry name" value="COLICIN V PRODUCTION PROTEIN"/>
    <property type="match status" value="1"/>
</dbReference>
<evidence type="ECO:0000256" key="5">
    <source>
        <dbReference type="SAM" id="Phobius"/>
    </source>
</evidence>
<sequence length="173" mass="19223">MNFFDLCVLIIVGFCLVRGGFKGLVREISGIVGVVAGFYGANTYYPQLTPYIDSWISSPQLQKLICFFLLFCLILIAVGLVAALIHKLLKIVFLSWVNATFGIIFGAAKGILITTVIFIIITSFVPNSSKHMAASRTAPYLAQVSDALTLFISRNIKTDFSNYLKELRKTWKQ</sequence>
<evidence type="ECO:0000256" key="2">
    <source>
        <dbReference type="ARBA" id="ARBA00022692"/>
    </source>
</evidence>
<name>A0A2G6MRN6_9BACT</name>
<dbReference type="Proteomes" id="UP000231203">
    <property type="component" value="Unassembled WGS sequence"/>
</dbReference>
<dbReference type="GO" id="GO:0016020">
    <property type="term" value="C:membrane"/>
    <property type="evidence" value="ECO:0007669"/>
    <property type="project" value="UniProtKB-SubCell"/>
</dbReference>
<proteinExistence type="predicted"/>
<dbReference type="AlphaFoldDB" id="A0A2G6MRN6"/>
<dbReference type="PANTHER" id="PTHR37306">
    <property type="entry name" value="COLICIN V PRODUCTION PROTEIN"/>
    <property type="match status" value="1"/>
</dbReference>
<feature type="transmembrane region" description="Helical" evidence="5">
    <location>
        <begin position="65"/>
        <end position="89"/>
    </location>
</feature>
<protein>
    <submittedName>
        <fullName evidence="6">Colicin V production protein</fullName>
    </submittedName>
</protein>
<reference evidence="6 7" key="1">
    <citation type="submission" date="2017-10" db="EMBL/GenBank/DDBJ databases">
        <title>Novel microbial diversity and functional potential in the marine mammal oral microbiome.</title>
        <authorList>
            <person name="Dudek N.K."/>
            <person name="Sun C.L."/>
            <person name="Burstein D."/>
            <person name="Kantor R.S."/>
            <person name="Aliaga Goltsman D.S."/>
            <person name="Bik E.M."/>
            <person name="Thomas B.C."/>
            <person name="Banfield J.F."/>
            <person name="Relman D.A."/>
        </authorList>
    </citation>
    <scope>NUCLEOTIDE SEQUENCE [LARGE SCALE GENOMIC DNA]</scope>
    <source>
        <strain evidence="6">DOLJORAL78_47_202</strain>
    </source>
</reference>
<evidence type="ECO:0000313" key="6">
    <source>
        <dbReference type="EMBL" id="PIE62724.1"/>
    </source>
</evidence>
<evidence type="ECO:0000256" key="1">
    <source>
        <dbReference type="ARBA" id="ARBA00004141"/>
    </source>
</evidence>
<evidence type="ECO:0000256" key="4">
    <source>
        <dbReference type="ARBA" id="ARBA00023136"/>
    </source>
</evidence>